<dbReference type="PANTHER" id="PTHR22754">
    <property type="entry name" value="DISCO-INTERACTING PROTEIN 2 DIP2 -RELATED"/>
    <property type="match status" value="1"/>
</dbReference>
<organism evidence="4 5">
    <name type="scientific">Spongisporangium articulatum</name>
    <dbReference type="NCBI Taxonomy" id="3362603"/>
    <lineage>
        <taxon>Bacteria</taxon>
        <taxon>Bacillati</taxon>
        <taxon>Actinomycetota</taxon>
        <taxon>Actinomycetes</taxon>
        <taxon>Kineosporiales</taxon>
        <taxon>Kineosporiaceae</taxon>
        <taxon>Spongisporangium</taxon>
    </lineage>
</organism>
<gene>
    <name evidence="4" type="ORF">ACIB24_07975</name>
</gene>
<keyword evidence="5" id="KW-1185">Reference proteome</keyword>
<dbReference type="Proteomes" id="UP001612915">
    <property type="component" value="Unassembled WGS sequence"/>
</dbReference>
<name>A0ABW8AN15_9ACTN</name>
<dbReference type="InterPro" id="IPR045851">
    <property type="entry name" value="AMP-bd_C_sf"/>
</dbReference>
<comment type="caution">
    <text evidence="4">The sequence shown here is derived from an EMBL/GenBank/DDBJ whole genome shotgun (WGS) entry which is preliminary data.</text>
</comment>
<protein>
    <submittedName>
        <fullName evidence="4">Fatty acyl-AMP ligase</fullName>
    </submittedName>
</protein>
<evidence type="ECO:0000256" key="2">
    <source>
        <dbReference type="ARBA" id="ARBA00022598"/>
    </source>
</evidence>
<keyword evidence="2 4" id="KW-0436">Ligase</keyword>
<dbReference type="RefSeq" id="WP_398277786.1">
    <property type="nucleotide sequence ID" value="NZ_JBITLV010000002.1"/>
</dbReference>
<dbReference type="InterPro" id="IPR040097">
    <property type="entry name" value="FAAL/FAAC"/>
</dbReference>
<evidence type="ECO:0000313" key="5">
    <source>
        <dbReference type="Proteomes" id="UP001612915"/>
    </source>
</evidence>
<dbReference type="EMBL" id="JBITLV010000002">
    <property type="protein sequence ID" value="MFI7586997.1"/>
    <property type="molecule type" value="Genomic_DNA"/>
</dbReference>
<dbReference type="InterPro" id="IPR042099">
    <property type="entry name" value="ANL_N_sf"/>
</dbReference>
<dbReference type="InterPro" id="IPR000873">
    <property type="entry name" value="AMP-dep_synth/lig_dom"/>
</dbReference>
<accession>A0ABW8AN15</accession>
<dbReference type="Pfam" id="PF00501">
    <property type="entry name" value="AMP-binding"/>
    <property type="match status" value="1"/>
</dbReference>
<dbReference type="SUPFAM" id="SSF56801">
    <property type="entry name" value="Acetyl-CoA synthetase-like"/>
    <property type="match status" value="1"/>
</dbReference>
<proteinExistence type="inferred from homology"/>
<sequence length="601" mass="64270">MPGTLPDSYHGLDLSGRWEPRLPASYLEHWAAEIPDAPALTFIDYLADRKGPRRTWTWAQWDVWTRAVAARLQQLAGRTDRVAILAPQGPDFVVAFHAALRAGVISVPLFAPDLPGHADRLEHVLDDSEPTVVVTSADKRDLVDKELASRGLTGKVAVVVPSELETDAALAATFVPPSDLSLDDIAYLQYTSGSTRAPAGVELTHLNLTVNMFQIIQAHGLSDVVPDVTAVAWLPLFHDMGLLLGAAATAIVGVHSVLFDPLAFILKPSRWTTELAAHPNVFSAAPNFAYAVAAKKTKPEQLEGLDYSRVVGLVNGAEPVLVKTIDTFEATFGPYGLPATAQRPSFGLAEATLFVSLGDPTDPRVVVQADVAALQEGRLVPAEGGTPLVSCGRPFGNVVAIVDPETSQVLPEGAVGEIWVHGPSVGQGYWRKPEESQATFGGRLSASEAEAAGVPEGPWLRTGDLGAYVGPDLFITGRQKDLIIIDGRNIYPHDIEHSVQHAHEGIALHRLAAFSVPTDAGDNGEGMVVVAEAYRQFPDAGAHLAEIEAAARARVSEEHSVGMHEFVLIASDTIPWTSSGKIARRATRQAYLDGTLNRVTP</sequence>
<comment type="similarity">
    <text evidence="1">Belongs to the ATP-dependent AMP-binding enzyme family.</text>
</comment>
<reference evidence="4 5" key="1">
    <citation type="submission" date="2024-10" db="EMBL/GenBank/DDBJ databases">
        <title>The Natural Products Discovery Center: Release of the First 8490 Sequenced Strains for Exploring Actinobacteria Biosynthetic Diversity.</title>
        <authorList>
            <person name="Kalkreuter E."/>
            <person name="Kautsar S.A."/>
            <person name="Yang D."/>
            <person name="Bader C.D."/>
            <person name="Teijaro C.N."/>
            <person name="Fluegel L."/>
            <person name="Davis C.M."/>
            <person name="Simpson J.R."/>
            <person name="Lauterbach L."/>
            <person name="Steele A.D."/>
            <person name="Gui C."/>
            <person name="Meng S."/>
            <person name="Li G."/>
            <person name="Viehrig K."/>
            <person name="Ye F."/>
            <person name="Su P."/>
            <person name="Kiefer A.F."/>
            <person name="Nichols A."/>
            <person name="Cepeda A.J."/>
            <person name="Yan W."/>
            <person name="Fan B."/>
            <person name="Jiang Y."/>
            <person name="Adhikari A."/>
            <person name="Zheng C.-J."/>
            <person name="Schuster L."/>
            <person name="Cowan T.M."/>
            <person name="Smanski M.J."/>
            <person name="Chevrette M.G."/>
            <person name="De Carvalho L.P.S."/>
            <person name="Shen B."/>
        </authorList>
    </citation>
    <scope>NUCLEOTIDE SEQUENCE [LARGE SCALE GENOMIC DNA]</scope>
    <source>
        <strain evidence="4 5">NPDC049639</strain>
    </source>
</reference>
<dbReference type="CDD" id="cd05931">
    <property type="entry name" value="FAAL"/>
    <property type="match status" value="1"/>
</dbReference>
<dbReference type="Gene3D" id="3.40.50.12780">
    <property type="entry name" value="N-terminal domain of ligase-like"/>
    <property type="match status" value="1"/>
</dbReference>
<evidence type="ECO:0000256" key="1">
    <source>
        <dbReference type="ARBA" id="ARBA00006432"/>
    </source>
</evidence>
<evidence type="ECO:0000313" key="4">
    <source>
        <dbReference type="EMBL" id="MFI7586997.1"/>
    </source>
</evidence>
<dbReference type="PANTHER" id="PTHR22754:SF32">
    <property type="entry name" value="DISCO-INTERACTING PROTEIN 2"/>
    <property type="match status" value="1"/>
</dbReference>
<feature type="domain" description="AMP-dependent synthetase/ligase" evidence="3">
    <location>
        <begin position="27"/>
        <end position="430"/>
    </location>
</feature>
<dbReference type="Gene3D" id="3.30.300.30">
    <property type="match status" value="1"/>
</dbReference>
<dbReference type="GO" id="GO:0016874">
    <property type="term" value="F:ligase activity"/>
    <property type="evidence" value="ECO:0007669"/>
    <property type="project" value="UniProtKB-KW"/>
</dbReference>
<evidence type="ECO:0000259" key="3">
    <source>
        <dbReference type="Pfam" id="PF00501"/>
    </source>
</evidence>